<dbReference type="GO" id="GO:0007165">
    <property type="term" value="P:signal transduction"/>
    <property type="evidence" value="ECO:0007669"/>
    <property type="project" value="TreeGrafter"/>
</dbReference>
<dbReference type="RefSeq" id="WP_147655276.1">
    <property type="nucleotide sequence ID" value="NZ_BMFM01000001.1"/>
</dbReference>
<dbReference type="FunFam" id="3.30.540.10:FF:000003">
    <property type="entry name" value="Inositol-1-monophosphatase"/>
    <property type="match status" value="1"/>
</dbReference>
<keyword evidence="7" id="KW-0378">Hydrolase</keyword>
<evidence type="ECO:0000256" key="9">
    <source>
        <dbReference type="PIRSR" id="PIRSR600760-2"/>
    </source>
</evidence>
<protein>
    <recommendedName>
        <fullName evidence="5">Inositol-1-monophosphatase</fullName>
        <ecNumber evidence="4">3.1.3.25</ecNumber>
    </recommendedName>
</protein>
<dbReference type="PRINTS" id="PR00377">
    <property type="entry name" value="IMPHPHTASES"/>
</dbReference>
<dbReference type="EC" id="3.1.3.25" evidence="4"/>
<evidence type="ECO:0000313" key="11">
    <source>
        <dbReference type="Proteomes" id="UP000321062"/>
    </source>
</evidence>
<evidence type="ECO:0000256" key="1">
    <source>
        <dbReference type="ARBA" id="ARBA00001033"/>
    </source>
</evidence>
<evidence type="ECO:0000256" key="6">
    <source>
        <dbReference type="ARBA" id="ARBA00022723"/>
    </source>
</evidence>
<dbReference type="InterPro" id="IPR000760">
    <property type="entry name" value="Inositol_monophosphatase-like"/>
</dbReference>
<dbReference type="PROSITE" id="PS00629">
    <property type="entry name" value="IMP_1"/>
    <property type="match status" value="1"/>
</dbReference>
<gene>
    <name evidence="10" type="ORF">FNA67_05015</name>
</gene>
<dbReference type="Proteomes" id="UP000321062">
    <property type="component" value="Chromosome"/>
</dbReference>
<keyword evidence="6 9" id="KW-0479">Metal-binding</keyword>
<dbReference type="InterPro" id="IPR020583">
    <property type="entry name" value="Inositol_monoP_metal-BS"/>
</dbReference>
<sequence length="287" mass="30833">MITPTQSAQLRRVAENAARIAGDPLLDVFRSGMGYSYKRDRHDIVTEHDRASEARIIAEITTAVPDSTIVGEEGGETGQGRVRWYVDPIDGTSNFARGIANWCVSIAAAVDGELVAGVIYDPVAGNMFAADREHGASLNTRPIAVNAEAEEERAVLLTGFPNNKHLRLFGRQALYAHEELLDAFLAIRTLGSGALNLAHVAAGWADAVIGFRTNSWDVGAGAFILEQAGGRYFGFRDGAPATPAFLMPDYIAVGRASAYPSLQAIMTRLTRPAHDEHNEPSKEALGS</sequence>
<keyword evidence="8 9" id="KW-0460">Magnesium</keyword>
<dbReference type="GO" id="GO:0006020">
    <property type="term" value="P:inositol metabolic process"/>
    <property type="evidence" value="ECO:0007669"/>
    <property type="project" value="TreeGrafter"/>
</dbReference>
<evidence type="ECO:0000256" key="8">
    <source>
        <dbReference type="ARBA" id="ARBA00022842"/>
    </source>
</evidence>
<dbReference type="Gene3D" id="3.40.190.80">
    <property type="match status" value="1"/>
</dbReference>
<evidence type="ECO:0000256" key="4">
    <source>
        <dbReference type="ARBA" id="ARBA00013106"/>
    </source>
</evidence>
<dbReference type="EMBL" id="CP041690">
    <property type="protein sequence ID" value="QEE19572.1"/>
    <property type="molecule type" value="Genomic_DNA"/>
</dbReference>
<keyword evidence="11" id="KW-1185">Reference proteome</keyword>
<dbReference type="Pfam" id="PF00459">
    <property type="entry name" value="Inositol_P"/>
    <property type="match status" value="1"/>
</dbReference>
<comment type="catalytic activity">
    <reaction evidence="1">
        <text>a myo-inositol phosphate + H2O = myo-inositol + phosphate</text>
        <dbReference type="Rhea" id="RHEA:24056"/>
        <dbReference type="ChEBI" id="CHEBI:15377"/>
        <dbReference type="ChEBI" id="CHEBI:17268"/>
        <dbReference type="ChEBI" id="CHEBI:43474"/>
        <dbReference type="ChEBI" id="CHEBI:84139"/>
        <dbReference type="EC" id="3.1.3.25"/>
    </reaction>
</comment>
<evidence type="ECO:0000256" key="2">
    <source>
        <dbReference type="ARBA" id="ARBA00001946"/>
    </source>
</evidence>
<dbReference type="OrthoDB" id="9785695at2"/>
<dbReference type="SUPFAM" id="SSF56655">
    <property type="entry name" value="Carbohydrate phosphatase"/>
    <property type="match status" value="1"/>
</dbReference>
<evidence type="ECO:0000256" key="5">
    <source>
        <dbReference type="ARBA" id="ARBA00019784"/>
    </source>
</evidence>
<feature type="binding site" evidence="9">
    <location>
        <position position="217"/>
    </location>
    <ligand>
        <name>Mg(2+)</name>
        <dbReference type="ChEBI" id="CHEBI:18420"/>
        <label>1</label>
        <note>catalytic</note>
    </ligand>
</feature>
<feature type="binding site" evidence="9">
    <location>
        <position position="87"/>
    </location>
    <ligand>
        <name>Mg(2+)</name>
        <dbReference type="ChEBI" id="CHEBI:18420"/>
        <label>1</label>
        <note>catalytic</note>
    </ligand>
</feature>
<name>A0A5B9DL13_9HYPH</name>
<evidence type="ECO:0000313" key="10">
    <source>
        <dbReference type="EMBL" id="QEE19572.1"/>
    </source>
</evidence>
<reference evidence="10 11" key="1">
    <citation type="journal article" date="2015" name="Int. J. Syst. Evol. Microbiol.">
        <title>Youhaiella tibetensis gen. nov., sp. nov., isolated from subsurface sediment.</title>
        <authorList>
            <person name="Wang Y.X."/>
            <person name="Huang F.Q."/>
            <person name="Nogi Y."/>
            <person name="Pang S.J."/>
            <person name="Wang P.K."/>
            <person name="Lv J."/>
        </authorList>
    </citation>
    <scope>NUCLEOTIDE SEQUENCE [LARGE SCALE GENOMIC DNA]</scope>
    <source>
        <strain evidence="11">fig4</strain>
    </source>
</reference>
<dbReference type="GO" id="GO:0046872">
    <property type="term" value="F:metal ion binding"/>
    <property type="evidence" value="ECO:0007669"/>
    <property type="project" value="UniProtKB-KW"/>
</dbReference>
<organism evidence="10 11">
    <name type="scientific">Paradevosia tibetensis</name>
    <dbReference type="NCBI Taxonomy" id="1447062"/>
    <lineage>
        <taxon>Bacteria</taxon>
        <taxon>Pseudomonadati</taxon>
        <taxon>Pseudomonadota</taxon>
        <taxon>Alphaproteobacteria</taxon>
        <taxon>Hyphomicrobiales</taxon>
        <taxon>Devosiaceae</taxon>
        <taxon>Paradevosia</taxon>
    </lineage>
</organism>
<comment type="similarity">
    <text evidence="3">Belongs to the inositol monophosphatase superfamily.</text>
</comment>
<dbReference type="AlphaFoldDB" id="A0A5B9DL13"/>
<dbReference type="PANTHER" id="PTHR20854:SF4">
    <property type="entry name" value="INOSITOL-1-MONOPHOSPHATASE-RELATED"/>
    <property type="match status" value="1"/>
</dbReference>
<dbReference type="GO" id="GO:0008934">
    <property type="term" value="F:inositol monophosphate 1-phosphatase activity"/>
    <property type="evidence" value="ECO:0007669"/>
    <property type="project" value="TreeGrafter"/>
</dbReference>
<dbReference type="KEGG" id="yti:FNA67_05015"/>
<evidence type="ECO:0000256" key="7">
    <source>
        <dbReference type="ARBA" id="ARBA00022801"/>
    </source>
</evidence>
<feature type="binding site" evidence="9">
    <location>
        <position position="72"/>
    </location>
    <ligand>
        <name>Mg(2+)</name>
        <dbReference type="ChEBI" id="CHEBI:18420"/>
        <label>1</label>
        <note>catalytic</note>
    </ligand>
</feature>
<comment type="cofactor">
    <cofactor evidence="2 9">
        <name>Mg(2+)</name>
        <dbReference type="ChEBI" id="CHEBI:18420"/>
    </cofactor>
</comment>
<feature type="binding site" evidence="9">
    <location>
        <position position="89"/>
    </location>
    <ligand>
        <name>Mg(2+)</name>
        <dbReference type="ChEBI" id="CHEBI:18420"/>
        <label>1</label>
        <note>catalytic</note>
    </ligand>
</feature>
<accession>A0A5B9DL13</accession>
<proteinExistence type="inferred from homology"/>
<feature type="binding site" evidence="9">
    <location>
        <position position="90"/>
    </location>
    <ligand>
        <name>Mg(2+)</name>
        <dbReference type="ChEBI" id="CHEBI:18420"/>
        <label>2</label>
    </ligand>
</feature>
<dbReference type="Gene3D" id="3.30.540.10">
    <property type="entry name" value="Fructose-1,6-Bisphosphatase, subunit A, domain 1"/>
    <property type="match status" value="1"/>
</dbReference>
<evidence type="ECO:0000256" key="3">
    <source>
        <dbReference type="ARBA" id="ARBA00009759"/>
    </source>
</evidence>
<dbReference type="PANTHER" id="PTHR20854">
    <property type="entry name" value="INOSITOL MONOPHOSPHATASE"/>
    <property type="match status" value="1"/>
</dbReference>